<dbReference type="EMBL" id="CAUYUJ010016495">
    <property type="protein sequence ID" value="CAK0865887.1"/>
    <property type="molecule type" value="Genomic_DNA"/>
</dbReference>
<protein>
    <submittedName>
        <fullName evidence="8">Uncharacterized protein</fullName>
    </submittedName>
</protein>
<feature type="transmembrane region" description="Helical" evidence="7">
    <location>
        <begin position="658"/>
        <end position="681"/>
    </location>
</feature>
<dbReference type="Pfam" id="PF06965">
    <property type="entry name" value="Na_H_antiport_1"/>
    <property type="match status" value="1"/>
</dbReference>
<organism evidence="8 9">
    <name type="scientific">Prorocentrum cordatum</name>
    <dbReference type="NCBI Taxonomy" id="2364126"/>
    <lineage>
        <taxon>Eukaryota</taxon>
        <taxon>Sar</taxon>
        <taxon>Alveolata</taxon>
        <taxon>Dinophyceae</taxon>
        <taxon>Prorocentrales</taxon>
        <taxon>Prorocentraceae</taxon>
        <taxon>Prorocentrum</taxon>
    </lineage>
</organism>
<dbReference type="InterPro" id="IPR023171">
    <property type="entry name" value="Na/H_antiporter_dom_sf"/>
</dbReference>
<dbReference type="PANTHER" id="PTHR30341">
    <property type="entry name" value="SODIUM ION/PROTON ANTIPORTER NHAA-RELATED"/>
    <property type="match status" value="1"/>
</dbReference>
<sequence length="889" mass="96555">VAHGPLCGSMDPEPEAPGSCSPKSPKSPGKGSPGAPPAKWSLHRRRGKGLHVRIWEYGGASWLESHIYSHWLEADCTTDGDHMDVHLPSVSVQGIMQLRGCLDHPKALCLDPPSNGAAEDSFLWDTLCSLLDGPVAVEARQALGKRRSPSKPSLEPSRPKSPALEMMQPEVGAECMDISICVLEGLQKGSSPILLMMRCEKPLDALRYAALVVCSSPGGPQALQAAREVAKALATAFVDERFVHEHKLPRTEGRGKGSPDCLTRISAMAASEVEELERQLEAVPSFPSQQSYDGDHPTPVSLPDGDFRTYVDAQKQEILSAMQTLQATMLKLNRSVTAHVGGLSQQVEARLAKMEASQNTFSSRMDTMAKEIAEVKKSLCAVQNDEPPAAPPSGGGFERRTHPCILVVRAAEMVSREAITQAVAQWLADSNFEEGGWRVEGDPAAKRFTIRIRGAPGWAARMVSQALSNMRLDDGTYRRMQARGPTGQPVDLYVSEDKNLFQVRRELATKQARKILSSFDPNLKLHADKSTGIVSCEWKPLLRITPKPNEMPTIEWEEDNLRAKGLDRATVEPRSVFEHPDFQRYGEEFWPSLDLSELSPSLILELYKKVLREGARYARNALLSKHQLKLPVDIGMFFFGLANAGVKLGSVGGVTTCVLGSLIVGKTLGVAGFAILAHCCGFGLPDGIVMSDLFAMGALAGVGLTVALFVSNEAFTDPGLQGQAKMGALLSIGSAGFSWLISAVHKKFCAQSRASGEAVAEDGDDDEDEDDGFEEVITHEIIQQMWEFRRYKARGHELTVEQMARTLSKNVRSISKSDRPVTSESVGSDNVVRQISTPSNGTRPPGSARASGALEKLGPSRSERRRSSRKHATWATTHLRPPGTPGTLA</sequence>
<feature type="transmembrane region" description="Helical" evidence="7">
    <location>
        <begin position="724"/>
        <end position="744"/>
    </location>
</feature>
<keyword evidence="4 7" id="KW-1133">Transmembrane helix</keyword>
<keyword evidence="9" id="KW-1185">Reference proteome</keyword>
<evidence type="ECO:0000256" key="1">
    <source>
        <dbReference type="ARBA" id="ARBA00004429"/>
    </source>
</evidence>
<feature type="compositionally biased region" description="Low complexity" evidence="6">
    <location>
        <begin position="16"/>
        <end position="30"/>
    </location>
</feature>
<feature type="region of interest" description="Disordered" evidence="6">
    <location>
        <begin position="1"/>
        <end position="44"/>
    </location>
</feature>
<evidence type="ECO:0000313" key="8">
    <source>
        <dbReference type="EMBL" id="CAK0865887.1"/>
    </source>
</evidence>
<evidence type="ECO:0000256" key="4">
    <source>
        <dbReference type="ARBA" id="ARBA00022989"/>
    </source>
</evidence>
<evidence type="ECO:0000256" key="5">
    <source>
        <dbReference type="ARBA" id="ARBA00023136"/>
    </source>
</evidence>
<comment type="caution">
    <text evidence="8">The sequence shown here is derived from an EMBL/GenBank/DDBJ whole genome shotgun (WGS) entry which is preliminary data.</text>
</comment>
<proteinExistence type="predicted"/>
<evidence type="ECO:0000256" key="6">
    <source>
        <dbReference type="SAM" id="MobiDB-lite"/>
    </source>
</evidence>
<comment type="subcellular location">
    <subcellularLocation>
        <location evidence="1">Cell inner membrane</location>
        <topology evidence="1">Multi-pass membrane protein</topology>
    </subcellularLocation>
</comment>
<evidence type="ECO:0000313" key="9">
    <source>
        <dbReference type="Proteomes" id="UP001189429"/>
    </source>
</evidence>
<dbReference type="Proteomes" id="UP001189429">
    <property type="component" value="Unassembled WGS sequence"/>
</dbReference>
<feature type="compositionally biased region" description="Polar residues" evidence="6">
    <location>
        <begin position="822"/>
        <end position="842"/>
    </location>
</feature>
<name>A0ABN9V0L1_9DINO</name>
<keyword evidence="2" id="KW-1003">Cell membrane</keyword>
<dbReference type="Gene3D" id="1.20.1530.10">
    <property type="entry name" value="Na+/H+ antiporter like domain"/>
    <property type="match status" value="1"/>
</dbReference>
<feature type="region of interest" description="Disordered" evidence="6">
    <location>
        <begin position="142"/>
        <end position="163"/>
    </location>
</feature>
<accession>A0ABN9V0L1</accession>
<evidence type="ECO:0000256" key="7">
    <source>
        <dbReference type="SAM" id="Phobius"/>
    </source>
</evidence>
<dbReference type="PANTHER" id="PTHR30341:SF0">
    <property type="entry name" value="NA(+)_H(+) ANTIPORTER NHAA"/>
    <property type="match status" value="1"/>
</dbReference>
<keyword evidence="3 7" id="KW-0812">Transmembrane</keyword>
<reference evidence="8" key="1">
    <citation type="submission" date="2023-10" db="EMBL/GenBank/DDBJ databases">
        <authorList>
            <person name="Chen Y."/>
            <person name="Shah S."/>
            <person name="Dougan E. K."/>
            <person name="Thang M."/>
            <person name="Chan C."/>
        </authorList>
    </citation>
    <scope>NUCLEOTIDE SEQUENCE [LARGE SCALE GENOMIC DNA]</scope>
</reference>
<feature type="non-terminal residue" evidence="8">
    <location>
        <position position="1"/>
    </location>
</feature>
<feature type="compositionally biased region" description="Basic residues" evidence="6">
    <location>
        <begin position="863"/>
        <end position="872"/>
    </location>
</feature>
<evidence type="ECO:0000256" key="3">
    <source>
        <dbReference type="ARBA" id="ARBA00022692"/>
    </source>
</evidence>
<gene>
    <name evidence="8" type="ORF">PCOR1329_LOCUS53294</name>
</gene>
<evidence type="ECO:0000256" key="2">
    <source>
        <dbReference type="ARBA" id="ARBA00022475"/>
    </source>
</evidence>
<feature type="transmembrane region" description="Helical" evidence="7">
    <location>
        <begin position="693"/>
        <end position="712"/>
    </location>
</feature>
<keyword evidence="5 7" id="KW-0472">Membrane</keyword>
<dbReference type="InterPro" id="IPR004670">
    <property type="entry name" value="NhaA"/>
</dbReference>
<feature type="region of interest" description="Disordered" evidence="6">
    <location>
        <begin position="810"/>
        <end position="889"/>
    </location>
</feature>